<name>A0A6N0C2S4_9ABAC</name>
<dbReference type="SUPFAM" id="SSF48695">
    <property type="entry name" value="Multiheme cytochromes"/>
    <property type="match status" value="1"/>
</dbReference>
<protein>
    <recommendedName>
        <fullName evidence="2">Ac52</fullName>
    </recommendedName>
</protein>
<dbReference type="InterPro" id="IPR020201">
    <property type="entry name" value="AcMNPV_Orf52"/>
</dbReference>
<evidence type="ECO:0000313" key="1">
    <source>
        <dbReference type="EMBL" id="QKO28995.1"/>
    </source>
</evidence>
<dbReference type="InterPro" id="IPR036280">
    <property type="entry name" value="Multihaem_cyt_sf"/>
</dbReference>
<dbReference type="EMBL" id="MN481987">
    <property type="protein sequence ID" value="QKO28995.1"/>
    <property type="molecule type" value="Genomic_DNA"/>
</dbReference>
<dbReference type="Pfam" id="PF11077">
    <property type="entry name" value="DUF2616"/>
    <property type="match status" value="1"/>
</dbReference>
<evidence type="ECO:0008006" key="2">
    <source>
        <dbReference type="Google" id="ProtNLM"/>
    </source>
</evidence>
<sequence>MSLPYKSSYSSFRLGTLETIMELIKPFLKYSRIYRSTTAESSKSVRKFIYKLWSKETECIRAALKNHHHHQTQYYAKCLFCNEAGDSDDDVFCKYCFFPRLGIDEEFATYCLLSACFYESNGNGIDNNSQRTVYMQRLKMTWYDYERLGKLYEVSYPQCYQCHSKTNNVGAKFTYFNDAMFCNNCMFPLFNIVIYNIK</sequence>
<reference evidence="1" key="1">
    <citation type="submission" date="2019-09" db="EMBL/GenBank/DDBJ databases">
        <authorList>
            <person name="Tao P."/>
            <person name="Yang T."/>
            <person name="Chen J."/>
            <person name="Lin C."/>
            <person name="Hu J."/>
            <person name="Zhu Y."/>
            <person name="Lv H."/>
            <person name="Tian M."/>
            <person name="Gao Q."/>
            <person name="Jia J."/>
        </authorList>
    </citation>
    <scope>NUCLEOTIDE SEQUENCE</scope>
    <source>
        <strain evidence="1">WV103</strain>
    </source>
</reference>
<organism evidence="1">
    <name type="scientific">Spodoptera exigua multiple nucleopolyhedrovirus</name>
    <dbReference type="NCBI Taxonomy" id="10454"/>
    <lineage>
        <taxon>Viruses</taxon>
        <taxon>Viruses incertae sedis</taxon>
        <taxon>Naldaviricetes</taxon>
        <taxon>Lefavirales</taxon>
        <taxon>Baculoviridae</taxon>
        <taxon>Alphabaculovirus</taxon>
    </lineage>
</organism>
<accession>A0A6N0C2S4</accession>
<proteinExistence type="predicted"/>